<dbReference type="Gene3D" id="3.90.1150.200">
    <property type="match status" value="1"/>
</dbReference>
<dbReference type="AlphaFoldDB" id="A0A6J4JSN5"/>
<dbReference type="EMBL" id="CADCTJ010001157">
    <property type="protein sequence ID" value="CAA9286532.1"/>
    <property type="molecule type" value="Genomic_DNA"/>
</dbReference>
<proteinExistence type="predicted"/>
<sequence>METVETYLGTFPEPAQNILRQIRAIIKEKAPAAAESISYGIPTYKANGKPLVYFAGFKNHVGLYATPTGHQEFAAELSCYKQGKGSVQFPLNQPIPFDLIGRIVTFRNQEIAVKAKK</sequence>
<accession>A0A6J4JSN5</accession>
<gene>
    <name evidence="2" type="ORF">AVDCRST_MAG95-3686</name>
</gene>
<reference evidence="2" key="1">
    <citation type="submission" date="2020-02" db="EMBL/GenBank/DDBJ databases">
        <authorList>
            <person name="Meier V. D."/>
        </authorList>
    </citation>
    <scope>NUCLEOTIDE SEQUENCE</scope>
    <source>
        <strain evidence="2">AVDCRST_MAG95</strain>
    </source>
</reference>
<protein>
    <recommendedName>
        <fullName evidence="1">YdhG-like domain-containing protein</fullName>
    </recommendedName>
</protein>
<name>A0A6J4JSN5_9BACT</name>
<evidence type="ECO:0000313" key="2">
    <source>
        <dbReference type="EMBL" id="CAA9286532.1"/>
    </source>
</evidence>
<organism evidence="2">
    <name type="scientific">uncultured Adhaeribacter sp</name>
    <dbReference type="NCBI Taxonomy" id="448109"/>
    <lineage>
        <taxon>Bacteria</taxon>
        <taxon>Pseudomonadati</taxon>
        <taxon>Bacteroidota</taxon>
        <taxon>Cytophagia</taxon>
        <taxon>Cytophagales</taxon>
        <taxon>Hymenobacteraceae</taxon>
        <taxon>Adhaeribacter</taxon>
        <taxon>environmental samples</taxon>
    </lineage>
</organism>
<dbReference type="InterPro" id="IPR014922">
    <property type="entry name" value="YdhG-like"/>
</dbReference>
<evidence type="ECO:0000259" key="1">
    <source>
        <dbReference type="Pfam" id="PF08818"/>
    </source>
</evidence>
<dbReference type="SUPFAM" id="SSF159888">
    <property type="entry name" value="YdhG-like"/>
    <property type="match status" value="1"/>
</dbReference>
<dbReference type="Pfam" id="PF08818">
    <property type="entry name" value="DUF1801"/>
    <property type="match status" value="1"/>
</dbReference>
<feature type="domain" description="YdhG-like" evidence="1">
    <location>
        <begin position="16"/>
        <end position="106"/>
    </location>
</feature>